<evidence type="ECO:0000313" key="3">
    <source>
        <dbReference type="EMBL" id="QCK86705.1"/>
    </source>
</evidence>
<dbReference type="OrthoDB" id="9780299at2"/>
<dbReference type="Gene3D" id="1.10.1740.10">
    <property type="match status" value="1"/>
</dbReference>
<organism evidence="3 4">
    <name type="scientific">Phreatobacter aquaticus</name>
    <dbReference type="NCBI Taxonomy" id="2570229"/>
    <lineage>
        <taxon>Bacteria</taxon>
        <taxon>Pseudomonadati</taxon>
        <taxon>Pseudomonadota</taxon>
        <taxon>Alphaproteobacteria</taxon>
        <taxon>Hyphomicrobiales</taxon>
        <taxon>Phreatobacteraceae</taxon>
        <taxon>Phreatobacter</taxon>
    </lineage>
</organism>
<dbReference type="AlphaFoldDB" id="A0A4D7QIB3"/>
<dbReference type="RefSeq" id="WP_137100036.1">
    <property type="nucleotide sequence ID" value="NZ_CP039865.1"/>
</dbReference>
<evidence type="ECO:0000259" key="2">
    <source>
        <dbReference type="Pfam" id="PF20239"/>
    </source>
</evidence>
<sequence length="416" mass="44832">MERTDPRGAAGTAEAVARQAYGKLVAWLAARTRDVAGAEDALSEAFVAALRHWPEAGIPASPDAWLMTAARRRLIDGHRRRSVEAKAIEDLLVLAGDEAAEDAAAVPDDRLSLMFVCAHPAIEPRMRAPLILQTLLGFDAGTIASAFLVAPATMGQRLVRAKRRIAELGLAFAVPERDEWPERLDAVLEAIYAAYGEGWADPSGQEARLRNLAEEAIWLGRLLVALLPDEPEAAGLLALMLHSHARRFARRDADGRYVPLAAQEMARWDEGLIGEAEALLARAARAGRFGRYQLEAAIQSAHVVRRRLGRPDWQAIGVLYDALFDLTGSPVVALNRAVALAEREGAAAGLSALDAAARDPRLESYQPYWAARAAMLEALGDPTGAAKAYGLAIGLETDPAVRDFLQARCAALPLSR</sequence>
<dbReference type="KEGG" id="paqt:E8L99_13515"/>
<keyword evidence="4" id="KW-1185">Reference proteome</keyword>
<feature type="domain" description="DUF6596" evidence="2">
    <location>
        <begin position="183"/>
        <end position="284"/>
    </location>
</feature>
<dbReference type="SUPFAM" id="SSF88946">
    <property type="entry name" value="Sigma2 domain of RNA polymerase sigma factors"/>
    <property type="match status" value="1"/>
</dbReference>
<dbReference type="GO" id="GO:0006352">
    <property type="term" value="P:DNA-templated transcription initiation"/>
    <property type="evidence" value="ECO:0007669"/>
    <property type="project" value="InterPro"/>
</dbReference>
<dbReference type="InterPro" id="IPR013325">
    <property type="entry name" value="RNA_pol_sigma_r2"/>
</dbReference>
<proteinExistence type="predicted"/>
<name>A0A4D7QIB3_9HYPH</name>
<dbReference type="GO" id="GO:0003700">
    <property type="term" value="F:DNA-binding transcription factor activity"/>
    <property type="evidence" value="ECO:0007669"/>
    <property type="project" value="InterPro"/>
</dbReference>
<dbReference type="Proteomes" id="UP000298588">
    <property type="component" value="Chromosome"/>
</dbReference>
<evidence type="ECO:0000259" key="1">
    <source>
        <dbReference type="Pfam" id="PF04542"/>
    </source>
</evidence>
<accession>A0A4D7QIB3</accession>
<dbReference type="PANTHER" id="PTHR47756:SF2">
    <property type="entry name" value="BLL6612 PROTEIN"/>
    <property type="match status" value="1"/>
</dbReference>
<reference evidence="3 4" key="1">
    <citation type="submission" date="2019-04" db="EMBL/GenBank/DDBJ databases">
        <title>Phreatobacter aquaticus sp. nov.</title>
        <authorList>
            <person name="Choi A."/>
            <person name="Baek K."/>
        </authorList>
    </citation>
    <scope>NUCLEOTIDE SEQUENCE [LARGE SCALE GENOMIC DNA]</scope>
    <source>
        <strain evidence="3 4">NMCR1094</strain>
    </source>
</reference>
<gene>
    <name evidence="3" type="ORF">E8L99_13515</name>
</gene>
<dbReference type="PANTHER" id="PTHR47756">
    <property type="entry name" value="BLL6612 PROTEIN-RELATED"/>
    <property type="match status" value="1"/>
</dbReference>
<feature type="domain" description="RNA polymerase sigma-70 region 2" evidence="1">
    <location>
        <begin position="20"/>
        <end position="82"/>
    </location>
</feature>
<evidence type="ECO:0000313" key="4">
    <source>
        <dbReference type="Proteomes" id="UP000298588"/>
    </source>
</evidence>
<dbReference type="Pfam" id="PF04542">
    <property type="entry name" value="Sigma70_r2"/>
    <property type="match status" value="1"/>
</dbReference>
<protein>
    <submittedName>
        <fullName evidence="3">RNA polymerase subunit sigma-70</fullName>
    </submittedName>
</protein>
<dbReference type="InterPro" id="IPR007627">
    <property type="entry name" value="RNA_pol_sigma70_r2"/>
</dbReference>
<dbReference type="EMBL" id="CP039865">
    <property type="protein sequence ID" value="QCK86705.1"/>
    <property type="molecule type" value="Genomic_DNA"/>
</dbReference>
<dbReference type="Pfam" id="PF20239">
    <property type="entry name" value="DUF6596"/>
    <property type="match status" value="1"/>
</dbReference>
<dbReference type="InterPro" id="IPR046531">
    <property type="entry name" value="DUF6596"/>
</dbReference>